<gene>
    <name evidence="1" type="ORF">PSHT_03148</name>
</gene>
<sequence length="146" mass="16196">GATIHHLLKIGGYRADPDKSDPFKALLENDQYRHILGKMSSGEDAFGSTKVHGEVAIPLPFVRLKEVDQALERRWVEIHTHTSAIVCGRLKSAMMARIMTNIVGLAIKRPAKSIVTHMRCDGINARQQSTELSVRGAARRESPRSD</sequence>
<name>A0A2S4WG66_9BASI</name>
<organism evidence="1 2">
    <name type="scientific">Puccinia striiformis</name>
    <dbReference type="NCBI Taxonomy" id="27350"/>
    <lineage>
        <taxon>Eukaryota</taxon>
        <taxon>Fungi</taxon>
        <taxon>Dikarya</taxon>
        <taxon>Basidiomycota</taxon>
        <taxon>Pucciniomycotina</taxon>
        <taxon>Pucciniomycetes</taxon>
        <taxon>Pucciniales</taxon>
        <taxon>Pucciniaceae</taxon>
        <taxon>Puccinia</taxon>
    </lineage>
</organism>
<feature type="non-terminal residue" evidence="1">
    <location>
        <position position="146"/>
    </location>
</feature>
<proteinExistence type="predicted"/>
<dbReference type="Proteomes" id="UP000238274">
    <property type="component" value="Unassembled WGS sequence"/>
</dbReference>
<dbReference type="EMBL" id="PKSM01000029">
    <property type="protein sequence ID" value="POW20731.1"/>
    <property type="molecule type" value="Genomic_DNA"/>
</dbReference>
<dbReference type="VEuPathDB" id="FungiDB:PSHT_03148"/>
<reference evidence="2" key="3">
    <citation type="journal article" date="2018" name="Mol. Plant Microbe Interact.">
        <title>Genome sequence resources for the wheat stripe rust pathogen (Puccinia striiformis f. sp. tritici) and the barley stripe rust pathogen (Puccinia striiformis f. sp. hordei).</title>
        <authorList>
            <person name="Xia C."/>
            <person name="Wang M."/>
            <person name="Yin C."/>
            <person name="Cornejo O.E."/>
            <person name="Hulbert S.H."/>
            <person name="Chen X."/>
        </authorList>
    </citation>
    <scope>NUCLEOTIDE SEQUENCE [LARGE SCALE GENOMIC DNA]</scope>
    <source>
        <strain evidence="2">93TX-2</strain>
    </source>
</reference>
<accession>A0A2S4WG66</accession>
<protein>
    <submittedName>
        <fullName evidence="1">Uncharacterized protein</fullName>
    </submittedName>
</protein>
<evidence type="ECO:0000313" key="2">
    <source>
        <dbReference type="Proteomes" id="UP000238274"/>
    </source>
</evidence>
<keyword evidence="2" id="KW-1185">Reference proteome</keyword>
<reference evidence="2" key="2">
    <citation type="journal article" date="2018" name="BMC Genomics">
        <title>Genomic insights into host adaptation between the wheat stripe rust pathogen (Puccinia striiformis f. sp. tritici) and the barley stripe rust pathogen (Puccinia striiformis f. sp. hordei).</title>
        <authorList>
            <person name="Xia C."/>
            <person name="Wang M."/>
            <person name="Yin C."/>
            <person name="Cornejo O.E."/>
            <person name="Hulbert S.H."/>
            <person name="Chen X."/>
        </authorList>
    </citation>
    <scope>NUCLEOTIDE SEQUENCE [LARGE SCALE GENOMIC DNA]</scope>
    <source>
        <strain evidence="2">93TX-2</strain>
    </source>
</reference>
<dbReference type="AlphaFoldDB" id="A0A2S4WG66"/>
<feature type="non-terminal residue" evidence="1">
    <location>
        <position position="1"/>
    </location>
</feature>
<comment type="caution">
    <text evidence="1">The sequence shown here is derived from an EMBL/GenBank/DDBJ whole genome shotgun (WGS) entry which is preliminary data.</text>
</comment>
<reference evidence="1 2" key="1">
    <citation type="submission" date="2017-12" db="EMBL/GenBank/DDBJ databases">
        <title>Gene loss provides genomic basis for host adaptation in cereal stripe rust fungi.</title>
        <authorList>
            <person name="Xia C."/>
        </authorList>
    </citation>
    <scope>NUCLEOTIDE SEQUENCE [LARGE SCALE GENOMIC DNA]</scope>
    <source>
        <strain evidence="1 2">93TX-2</strain>
    </source>
</reference>
<evidence type="ECO:0000313" key="1">
    <source>
        <dbReference type="EMBL" id="POW20731.1"/>
    </source>
</evidence>